<reference evidence="2 3" key="1">
    <citation type="journal article" date="2020" name="ISME J.">
        <title>Comparative genomics reveals insights into cyanobacterial evolution and habitat adaptation.</title>
        <authorList>
            <person name="Chen M.Y."/>
            <person name="Teng W.K."/>
            <person name="Zhao L."/>
            <person name="Hu C.X."/>
            <person name="Zhou Y.K."/>
            <person name="Han B.P."/>
            <person name="Song L.R."/>
            <person name="Shu W.S."/>
        </authorList>
    </citation>
    <scope>NUCLEOTIDE SEQUENCE [LARGE SCALE GENOMIC DNA]</scope>
    <source>
        <strain evidence="2 3">FACHB-362</strain>
    </source>
</reference>
<dbReference type="RefSeq" id="WP_190907012.1">
    <property type="nucleotide sequence ID" value="NZ_JACJTQ010000017.1"/>
</dbReference>
<organism evidence="2 3">
    <name type="scientific">Anabaena catenula FACHB-362</name>
    <dbReference type="NCBI Taxonomy" id="2692877"/>
    <lineage>
        <taxon>Bacteria</taxon>
        <taxon>Bacillati</taxon>
        <taxon>Cyanobacteriota</taxon>
        <taxon>Cyanophyceae</taxon>
        <taxon>Nostocales</taxon>
        <taxon>Nostocaceae</taxon>
        <taxon>Anabaena</taxon>
    </lineage>
</organism>
<gene>
    <name evidence="2" type="ORF">H6G68_12895</name>
</gene>
<evidence type="ECO:0000313" key="2">
    <source>
        <dbReference type="EMBL" id="MBD2692643.1"/>
    </source>
</evidence>
<accession>A0ABR8J4V9</accession>
<proteinExistence type="predicted"/>
<protein>
    <submittedName>
        <fullName evidence="2">Uncharacterized protein</fullName>
    </submittedName>
</protein>
<dbReference type="Proteomes" id="UP000660381">
    <property type="component" value="Unassembled WGS sequence"/>
</dbReference>
<evidence type="ECO:0000313" key="3">
    <source>
        <dbReference type="Proteomes" id="UP000660381"/>
    </source>
</evidence>
<feature type="compositionally biased region" description="Basic and acidic residues" evidence="1">
    <location>
        <begin position="106"/>
        <end position="123"/>
    </location>
</feature>
<sequence>MTWTNKHDAFCLENHIPPAAKLLWQWLLHHHKESEELEPELKKEFNAWVQKHRGRGYHVNTIKTALARLIDCRVVQVLKQWSWHEVRIITRPLDFFKPKKNSQNRHQIDKRQPSNDISTEKEVCSSSNNSISEEQILEHEQVLTECENVGIVFDPIGSPEILNYCHEEVKLAIALFHKRGGHEKIKNPQGWLLQCLRRCWYDQPKNWSFTDLLIALGIQKT</sequence>
<name>A0ABR8J4V9_9NOST</name>
<dbReference type="EMBL" id="JACJTQ010000017">
    <property type="protein sequence ID" value="MBD2692643.1"/>
    <property type="molecule type" value="Genomic_DNA"/>
</dbReference>
<comment type="caution">
    <text evidence="2">The sequence shown here is derived from an EMBL/GenBank/DDBJ whole genome shotgun (WGS) entry which is preliminary data.</text>
</comment>
<keyword evidence="3" id="KW-1185">Reference proteome</keyword>
<feature type="region of interest" description="Disordered" evidence="1">
    <location>
        <begin position="99"/>
        <end position="131"/>
    </location>
</feature>
<evidence type="ECO:0000256" key="1">
    <source>
        <dbReference type="SAM" id="MobiDB-lite"/>
    </source>
</evidence>